<evidence type="ECO:0000313" key="2">
    <source>
        <dbReference type="Proteomes" id="UP000191010"/>
    </source>
</evidence>
<sequence>MAVFMVTWNLNNERSNYAQARTAFIQHIERYQNVKDPGLESVRWVSVNATAEQVCTDLRAKLDANDRIFVTQITASTHQGWLGKAVWDWINARL</sequence>
<accession>A0ABN4XUZ1</accession>
<evidence type="ECO:0008006" key="3">
    <source>
        <dbReference type="Google" id="ProtNLM"/>
    </source>
</evidence>
<dbReference type="Proteomes" id="UP000191010">
    <property type="component" value="Chromosome"/>
</dbReference>
<name>A0ABN4XUZ1_9PSED</name>
<dbReference type="RefSeq" id="WP_078478359.1">
    <property type="nucleotide sequence ID" value="NZ_CP019952.1"/>
</dbReference>
<evidence type="ECO:0000313" key="1">
    <source>
        <dbReference type="EMBL" id="AQW68230.1"/>
    </source>
</evidence>
<proteinExistence type="predicted"/>
<reference evidence="1 2" key="1">
    <citation type="submission" date="2017-02" db="EMBL/GenBank/DDBJ databases">
        <authorList>
            <person name="Guo L."/>
        </authorList>
    </citation>
    <scope>NUCLEOTIDE SEQUENCE [LARGE SCALE GENOMIC DNA]</scope>
    <source>
        <strain evidence="1 2">PRS09-11288</strain>
    </source>
</reference>
<gene>
    <name evidence="1" type="ORF">B2J77_08400</name>
</gene>
<protein>
    <recommendedName>
        <fullName evidence="3">SinR</fullName>
    </recommendedName>
</protein>
<dbReference type="EMBL" id="CP019952">
    <property type="protein sequence ID" value="AQW68230.1"/>
    <property type="molecule type" value="Genomic_DNA"/>
</dbReference>
<organism evidence="1 2">
    <name type="scientific">Pseudomonas parafulva</name>
    <dbReference type="NCBI Taxonomy" id="157782"/>
    <lineage>
        <taxon>Bacteria</taxon>
        <taxon>Pseudomonadati</taxon>
        <taxon>Pseudomonadota</taxon>
        <taxon>Gammaproteobacteria</taxon>
        <taxon>Pseudomonadales</taxon>
        <taxon>Pseudomonadaceae</taxon>
        <taxon>Pseudomonas</taxon>
    </lineage>
</organism>
<keyword evidence="2" id="KW-1185">Reference proteome</keyword>